<evidence type="ECO:0000313" key="3">
    <source>
        <dbReference type="Proteomes" id="UP001054821"/>
    </source>
</evidence>
<accession>A0AAD4ZFK3</accession>
<keyword evidence="3" id="KW-1185">Reference proteome</keyword>
<proteinExistence type="predicted"/>
<evidence type="ECO:0000313" key="2">
    <source>
        <dbReference type="EMBL" id="KAI5344034.1"/>
    </source>
</evidence>
<evidence type="ECO:0000256" key="1">
    <source>
        <dbReference type="SAM" id="MobiDB-lite"/>
    </source>
</evidence>
<gene>
    <name evidence="2" type="ORF">L3X38_011911</name>
</gene>
<organism evidence="2 3">
    <name type="scientific">Prunus dulcis</name>
    <name type="common">Almond</name>
    <name type="synonym">Amygdalus dulcis</name>
    <dbReference type="NCBI Taxonomy" id="3755"/>
    <lineage>
        <taxon>Eukaryota</taxon>
        <taxon>Viridiplantae</taxon>
        <taxon>Streptophyta</taxon>
        <taxon>Embryophyta</taxon>
        <taxon>Tracheophyta</taxon>
        <taxon>Spermatophyta</taxon>
        <taxon>Magnoliopsida</taxon>
        <taxon>eudicotyledons</taxon>
        <taxon>Gunneridae</taxon>
        <taxon>Pentapetalae</taxon>
        <taxon>rosids</taxon>
        <taxon>fabids</taxon>
        <taxon>Rosales</taxon>
        <taxon>Rosaceae</taxon>
        <taxon>Amygdaloideae</taxon>
        <taxon>Amygdaleae</taxon>
        <taxon>Prunus</taxon>
    </lineage>
</organism>
<sequence length="295" mass="33428">MYTQIPQGNWEQGNWPNNYSVKSDRWLGKSLSDKCVLSTGTRKYLKATRNGEFGQPHVQSNPTGGWGKHCRTPVYWVQVHTHFRRQLGMGKLANHLCSQIGQVAGEIIVGHLCTKYMYTQITKGNWEQGNRPTTCAIKSGTRKYLKATRNVGTGQPPVLSNRAEMALEIIIEHLCTKYRHMYTYIFKRNWEWGNWSFIYTVKSSRWLGKSLSDTCAQSTGRRKYLKPTGNGETAQPPVQSNRAGGWGNHGRTINFVLSKGALKYLKATRNVETGQPLVQFNRAGGKGNHRQTTVY</sequence>
<comment type="caution">
    <text evidence="2">The sequence shown here is derived from an EMBL/GenBank/DDBJ whole genome shotgun (WGS) entry which is preliminary data.</text>
</comment>
<dbReference type="EMBL" id="JAJFAZ020000002">
    <property type="protein sequence ID" value="KAI5344034.1"/>
    <property type="molecule type" value="Genomic_DNA"/>
</dbReference>
<dbReference type="AlphaFoldDB" id="A0AAD4ZFK3"/>
<protein>
    <submittedName>
        <fullName evidence="2">Uncharacterized protein</fullName>
    </submittedName>
</protein>
<reference evidence="2 3" key="1">
    <citation type="journal article" date="2022" name="G3 (Bethesda)">
        <title>Whole-genome sequence and methylome profiling of the almond [Prunus dulcis (Mill.) D.A. Webb] cultivar 'Nonpareil'.</title>
        <authorList>
            <person name="D'Amico-Willman K.M."/>
            <person name="Ouma W.Z."/>
            <person name="Meulia T."/>
            <person name="Sideli G.M."/>
            <person name="Gradziel T.M."/>
            <person name="Fresnedo-Ramirez J."/>
        </authorList>
    </citation>
    <scope>NUCLEOTIDE SEQUENCE [LARGE SCALE GENOMIC DNA]</scope>
    <source>
        <strain evidence="2">Clone GOH B32 T37-40</strain>
    </source>
</reference>
<feature type="region of interest" description="Disordered" evidence="1">
    <location>
        <begin position="219"/>
        <end position="246"/>
    </location>
</feature>
<feature type="compositionally biased region" description="Polar residues" evidence="1">
    <location>
        <begin position="230"/>
        <end position="242"/>
    </location>
</feature>
<dbReference type="Proteomes" id="UP001054821">
    <property type="component" value="Chromosome 2"/>
</dbReference>
<name>A0AAD4ZFK3_PRUDU</name>